<dbReference type="PATRIC" id="fig|1122148.6.peg.657"/>
<dbReference type="InterPro" id="IPR044929">
    <property type="entry name" value="DNA/RNA_non-sp_Endonuclease_sf"/>
</dbReference>
<keyword evidence="4" id="KW-1185">Reference proteome</keyword>
<keyword evidence="1" id="KW-0732">Signal</keyword>
<protein>
    <submittedName>
        <fullName evidence="3">Extracellular cell surface DNA-entry nuclease</fullName>
    </submittedName>
</protein>
<evidence type="ECO:0000313" key="3">
    <source>
        <dbReference type="EMBL" id="KRN79230.1"/>
    </source>
</evidence>
<reference evidence="3 4" key="1">
    <citation type="journal article" date="2015" name="Genome Announc.">
        <title>Expanding the biotechnology potential of lactobacilli through comparative genomics of 213 strains and associated genera.</title>
        <authorList>
            <person name="Sun Z."/>
            <person name="Harris H.M."/>
            <person name="McCann A."/>
            <person name="Guo C."/>
            <person name="Argimon S."/>
            <person name="Zhang W."/>
            <person name="Yang X."/>
            <person name="Jeffery I.B."/>
            <person name="Cooney J.C."/>
            <person name="Kagawa T.F."/>
            <person name="Liu W."/>
            <person name="Song Y."/>
            <person name="Salvetti E."/>
            <person name="Wrobel A."/>
            <person name="Rasinkangas P."/>
            <person name="Parkhill J."/>
            <person name="Rea M.C."/>
            <person name="O'Sullivan O."/>
            <person name="Ritari J."/>
            <person name="Douillard F.P."/>
            <person name="Paul Ross R."/>
            <person name="Yang R."/>
            <person name="Briner A.E."/>
            <person name="Felis G.E."/>
            <person name="de Vos W.M."/>
            <person name="Barrangou R."/>
            <person name="Klaenhammer T.R."/>
            <person name="Caufield P.W."/>
            <person name="Cui Y."/>
            <person name="Zhang H."/>
            <person name="O'Toole P.W."/>
        </authorList>
    </citation>
    <scope>NUCLEOTIDE SEQUENCE [LARGE SCALE GENOMIC DNA]</scope>
    <source>
        <strain evidence="3 4">DSM 20690</strain>
    </source>
</reference>
<dbReference type="Pfam" id="PF13930">
    <property type="entry name" value="Endonuclea_NS_2"/>
    <property type="match status" value="1"/>
</dbReference>
<dbReference type="GO" id="GO:0016787">
    <property type="term" value="F:hydrolase activity"/>
    <property type="evidence" value="ECO:0007669"/>
    <property type="project" value="InterPro"/>
</dbReference>
<name>A0A0R2JQ36_9LACO</name>
<dbReference type="InterPro" id="IPR044927">
    <property type="entry name" value="Endonuclea_NS_2"/>
</dbReference>
<feature type="signal peptide" evidence="1">
    <location>
        <begin position="1"/>
        <end position="26"/>
    </location>
</feature>
<dbReference type="EMBL" id="JQBT01000032">
    <property type="protein sequence ID" value="KRN79230.1"/>
    <property type="molecule type" value="Genomic_DNA"/>
</dbReference>
<dbReference type="InterPro" id="IPR001604">
    <property type="entry name" value="Endo_G_ENPP1-like_dom"/>
</dbReference>
<gene>
    <name evidence="3" type="ORF">IV52_GL000637</name>
</gene>
<dbReference type="GO" id="GO:0003676">
    <property type="term" value="F:nucleic acid binding"/>
    <property type="evidence" value="ECO:0007669"/>
    <property type="project" value="InterPro"/>
</dbReference>
<dbReference type="RefSeq" id="WP_054646474.1">
    <property type="nucleotide sequence ID" value="NZ_FUXS01000001.1"/>
</dbReference>
<feature type="domain" description="DNA/RNA non-specific endonuclease/pyrophosphatase/phosphodiesterase" evidence="2">
    <location>
        <begin position="69"/>
        <end position="245"/>
    </location>
</feature>
<dbReference type="OrthoDB" id="9783680at2"/>
<evidence type="ECO:0000313" key="4">
    <source>
        <dbReference type="Proteomes" id="UP000051565"/>
    </source>
</evidence>
<organism evidence="3 4">
    <name type="scientific">Fructilactobacillus lindneri DSM 20690 = JCM 11027</name>
    <dbReference type="NCBI Taxonomy" id="1122148"/>
    <lineage>
        <taxon>Bacteria</taxon>
        <taxon>Bacillati</taxon>
        <taxon>Bacillota</taxon>
        <taxon>Bacilli</taxon>
        <taxon>Lactobacillales</taxon>
        <taxon>Lactobacillaceae</taxon>
        <taxon>Fructilactobacillus</taxon>
    </lineage>
</organism>
<evidence type="ECO:0000256" key="1">
    <source>
        <dbReference type="SAM" id="SignalP"/>
    </source>
</evidence>
<dbReference type="Proteomes" id="UP000051565">
    <property type="component" value="Unassembled WGS sequence"/>
</dbReference>
<comment type="caution">
    <text evidence="3">The sequence shown here is derived from an EMBL/GenBank/DDBJ whole genome shotgun (WGS) entry which is preliminary data.</text>
</comment>
<feature type="chain" id="PRO_5039112032" evidence="1">
    <location>
        <begin position="27"/>
        <end position="289"/>
    </location>
</feature>
<dbReference type="GeneID" id="61250526"/>
<sequence>MKISVKLGIITLASSALLITSLKAVKADDAQNPEQTATYQSLQKKQYQPGSQAYDVLNKDNPETIQKINYDTSKINFSNLDHLNRARTATAYLTKDNLGHSDGRAPQVFKPTGWYNQPKKVNGKKVFPVNRGHLIAYSCSFNLNNDGQPDPGQKGSIDNPKNLFTQTAFSNQKVMTINEQMVRNALEKNKKVIYQVTPVYVGDDLMAQGLWVQAASTDGSMHFDRYLYNVQPGLNFDYATGRSNVDPSTQVPTPINYENYHSKTYKKFNTGYQSHKHHRAFHIKGHYHL</sequence>
<accession>A0A0R2JQ36</accession>
<evidence type="ECO:0000259" key="2">
    <source>
        <dbReference type="SMART" id="SM00892"/>
    </source>
</evidence>
<dbReference type="AlphaFoldDB" id="A0A0R2JQ36"/>
<proteinExistence type="predicted"/>
<dbReference type="Gene3D" id="3.40.570.10">
    <property type="entry name" value="Extracellular Endonuclease, subunit A"/>
    <property type="match status" value="1"/>
</dbReference>
<dbReference type="GO" id="GO:0046872">
    <property type="term" value="F:metal ion binding"/>
    <property type="evidence" value="ECO:0007669"/>
    <property type="project" value="InterPro"/>
</dbReference>
<dbReference type="SMART" id="SM00892">
    <property type="entry name" value="Endonuclease_NS"/>
    <property type="match status" value="1"/>
</dbReference>
<dbReference type="STRING" id="53444.AYR59_06685"/>